<dbReference type="Gene3D" id="3.40.30.10">
    <property type="entry name" value="Glutaredoxin"/>
    <property type="match status" value="1"/>
</dbReference>
<keyword evidence="3" id="KW-1185">Reference proteome</keyword>
<accession>A0A848FEM0</accession>
<evidence type="ECO:0000259" key="1">
    <source>
        <dbReference type="PROSITE" id="PS51352"/>
    </source>
</evidence>
<dbReference type="InterPro" id="IPR036249">
    <property type="entry name" value="Thioredoxin-like_sf"/>
</dbReference>
<dbReference type="SUPFAM" id="SSF52833">
    <property type="entry name" value="Thioredoxin-like"/>
    <property type="match status" value="1"/>
</dbReference>
<evidence type="ECO:0000313" key="2">
    <source>
        <dbReference type="EMBL" id="NML16799.1"/>
    </source>
</evidence>
<dbReference type="AlphaFoldDB" id="A0A848FEM0"/>
<proteinExistence type="predicted"/>
<gene>
    <name evidence="2" type="ORF">HHL10_17605</name>
</gene>
<organism evidence="2 3">
    <name type="scientific">Azohydromonas caseinilytica</name>
    <dbReference type="NCBI Taxonomy" id="2728836"/>
    <lineage>
        <taxon>Bacteria</taxon>
        <taxon>Pseudomonadati</taxon>
        <taxon>Pseudomonadota</taxon>
        <taxon>Betaproteobacteria</taxon>
        <taxon>Burkholderiales</taxon>
        <taxon>Sphaerotilaceae</taxon>
        <taxon>Azohydromonas</taxon>
    </lineage>
</organism>
<dbReference type="PROSITE" id="PS51352">
    <property type="entry name" value="THIOREDOXIN_2"/>
    <property type="match status" value="1"/>
</dbReference>
<feature type="domain" description="Thioredoxin" evidence="1">
    <location>
        <begin position="1"/>
        <end position="108"/>
    </location>
</feature>
<dbReference type="CDD" id="cd02947">
    <property type="entry name" value="TRX_family"/>
    <property type="match status" value="1"/>
</dbReference>
<dbReference type="Proteomes" id="UP000574067">
    <property type="component" value="Unassembled WGS sequence"/>
</dbReference>
<name>A0A848FEM0_9BURK</name>
<dbReference type="RefSeq" id="WP_169161707.1">
    <property type="nucleotide sequence ID" value="NZ_JABBFW010000013.1"/>
</dbReference>
<dbReference type="Pfam" id="PF00085">
    <property type="entry name" value="Thioredoxin"/>
    <property type="match status" value="1"/>
</dbReference>
<evidence type="ECO:0000313" key="3">
    <source>
        <dbReference type="Proteomes" id="UP000574067"/>
    </source>
</evidence>
<sequence>MAFNPHYAAVEPTRAEVDALRGATVLEFGAPWCGFCMAAQPDIAQALDATPDVRHLRVEDGKGRPLGRSFKVKLWPTLVLLQDGQEIARLVRPQGVEPIRQALQQFQSPGGLAD</sequence>
<dbReference type="InterPro" id="IPR013766">
    <property type="entry name" value="Thioredoxin_domain"/>
</dbReference>
<dbReference type="EMBL" id="JABBFW010000013">
    <property type="protein sequence ID" value="NML16799.1"/>
    <property type="molecule type" value="Genomic_DNA"/>
</dbReference>
<reference evidence="2 3" key="1">
    <citation type="submission" date="2020-04" db="EMBL/GenBank/DDBJ databases">
        <title>Azohydromonas sp. isolated from soil.</title>
        <authorList>
            <person name="Dahal R.H."/>
        </authorList>
    </citation>
    <scope>NUCLEOTIDE SEQUENCE [LARGE SCALE GENOMIC DNA]</scope>
    <source>
        <strain evidence="2 3">G-1-1-14</strain>
    </source>
</reference>
<protein>
    <submittedName>
        <fullName evidence="2">Thioredoxin family protein</fullName>
    </submittedName>
</protein>
<comment type="caution">
    <text evidence="2">The sequence shown here is derived from an EMBL/GenBank/DDBJ whole genome shotgun (WGS) entry which is preliminary data.</text>
</comment>